<name>A0ACC6PV07_9ACTN</name>
<protein>
    <submittedName>
        <fullName evidence="1">DUF397 domain-containing protein</fullName>
    </submittedName>
</protein>
<sequence length="65" mass="7290">MHRDDNLRWVKSSYSGGSGTECVEVATVVGDVSVRDSKLPHRARIDIGASAWEDFVSALRLERWD</sequence>
<keyword evidence="2" id="KW-1185">Reference proteome</keyword>
<comment type="caution">
    <text evidence="1">The sequence shown here is derived from an EMBL/GenBank/DDBJ whole genome shotgun (WGS) entry which is preliminary data.</text>
</comment>
<proteinExistence type="predicted"/>
<evidence type="ECO:0000313" key="1">
    <source>
        <dbReference type="EMBL" id="MEJ8635222.1"/>
    </source>
</evidence>
<accession>A0ACC6PV07</accession>
<organism evidence="1 2">
    <name type="scientific">Streptomyces achmelvichensis</name>
    <dbReference type="NCBI Taxonomy" id="3134111"/>
    <lineage>
        <taxon>Bacteria</taxon>
        <taxon>Bacillati</taxon>
        <taxon>Actinomycetota</taxon>
        <taxon>Actinomycetes</taxon>
        <taxon>Kitasatosporales</taxon>
        <taxon>Streptomycetaceae</taxon>
        <taxon>Streptomyces</taxon>
    </lineage>
</organism>
<reference evidence="1" key="1">
    <citation type="submission" date="2024-03" db="EMBL/GenBank/DDBJ databases">
        <title>Novel Streptomyces species of biotechnological and ecological value are a feature of Machair soil.</title>
        <authorList>
            <person name="Prole J.R."/>
            <person name="Goodfellow M."/>
            <person name="Allenby N."/>
            <person name="Ward A.C."/>
        </authorList>
    </citation>
    <scope>NUCLEOTIDE SEQUENCE</scope>
    <source>
        <strain evidence="1">MS2.AVA.5</strain>
    </source>
</reference>
<dbReference type="Proteomes" id="UP001377168">
    <property type="component" value="Unassembled WGS sequence"/>
</dbReference>
<evidence type="ECO:0000313" key="2">
    <source>
        <dbReference type="Proteomes" id="UP001377168"/>
    </source>
</evidence>
<dbReference type="EMBL" id="JBBKAJ010000022">
    <property type="protein sequence ID" value="MEJ8635222.1"/>
    <property type="molecule type" value="Genomic_DNA"/>
</dbReference>
<gene>
    <name evidence="1" type="ORF">WKI67_17720</name>
</gene>